<evidence type="ECO:0000313" key="3">
    <source>
        <dbReference type="Proteomes" id="UP001321473"/>
    </source>
</evidence>
<dbReference type="Proteomes" id="UP001321473">
    <property type="component" value="Unassembled WGS sequence"/>
</dbReference>
<sequence length="139" mass="15251">MSNETVAFNSISGFEGVAPQFLGALHCLSDRFPDQWPVCPPPQTIVAIVVFVSVACSCIYGLLSEPQQDDHNDRAEGPMTASQAYTDAHVIYTRVPSRASLLDDVRYDRIRLPSGIPEDMGGGGFTAILRFNRLFSSER</sequence>
<dbReference type="EMBL" id="JARKHS020036397">
    <property type="protein sequence ID" value="KAK8756209.1"/>
    <property type="molecule type" value="Genomic_DNA"/>
</dbReference>
<keyword evidence="1" id="KW-0472">Membrane</keyword>
<organism evidence="2 3">
    <name type="scientific">Amblyomma americanum</name>
    <name type="common">Lone star tick</name>
    <dbReference type="NCBI Taxonomy" id="6943"/>
    <lineage>
        <taxon>Eukaryota</taxon>
        <taxon>Metazoa</taxon>
        <taxon>Ecdysozoa</taxon>
        <taxon>Arthropoda</taxon>
        <taxon>Chelicerata</taxon>
        <taxon>Arachnida</taxon>
        <taxon>Acari</taxon>
        <taxon>Parasitiformes</taxon>
        <taxon>Ixodida</taxon>
        <taxon>Ixodoidea</taxon>
        <taxon>Ixodidae</taxon>
        <taxon>Amblyomminae</taxon>
        <taxon>Amblyomma</taxon>
    </lineage>
</organism>
<reference evidence="2 3" key="1">
    <citation type="journal article" date="2023" name="Arcadia Sci">
        <title>De novo assembly of a long-read Amblyomma americanum tick genome.</title>
        <authorList>
            <person name="Chou S."/>
            <person name="Poskanzer K.E."/>
            <person name="Rollins M."/>
            <person name="Thuy-Boun P.S."/>
        </authorList>
    </citation>
    <scope>NUCLEOTIDE SEQUENCE [LARGE SCALE GENOMIC DNA]</scope>
    <source>
        <strain evidence="2">F_SG_1</strain>
        <tissue evidence="2">Salivary glands</tissue>
    </source>
</reference>
<protein>
    <submittedName>
        <fullName evidence="2">Uncharacterized protein</fullName>
    </submittedName>
</protein>
<accession>A0AAQ4D169</accession>
<evidence type="ECO:0000256" key="1">
    <source>
        <dbReference type="SAM" id="Phobius"/>
    </source>
</evidence>
<gene>
    <name evidence="2" type="ORF">V5799_001087</name>
</gene>
<keyword evidence="3" id="KW-1185">Reference proteome</keyword>
<keyword evidence="1" id="KW-0812">Transmembrane</keyword>
<keyword evidence="1" id="KW-1133">Transmembrane helix</keyword>
<proteinExistence type="predicted"/>
<evidence type="ECO:0000313" key="2">
    <source>
        <dbReference type="EMBL" id="KAK8756209.1"/>
    </source>
</evidence>
<dbReference type="AlphaFoldDB" id="A0AAQ4D169"/>
<comment type="caution">
    <text evidence="2">The sequence shown here is derived from an EMBL/GenBank/DDBJ whole genome shotgun (WGS) entry which is preliminary data.</text>
</comment>
<name>A0AAQ4D169_AMBAM</name>
<feature type="transmembrane region" description="Helical" evidence="1">
    <location>
        <begin position="44"/>
        <end position="63"/>
    </location>
</feature>